<sequence length="426" mass="45214">SDRALAHLLPPVDGATDALVLLQRAAQAVVTDPSGQRPVLVVDDVHLLDRLSLTLLHQLGAGGQVSLVLTVRTSPATPDPVAALWKDGLVSRVQLDPLSRAHADELAAALLGGAVDSRTGEQLWRLGGGNPLYLRELLEDGRRSGQLRDHDGVWRWEGAMTPSQRLSEIVLNHLGELSAEEWRVLEVLATCEPLPADRLVELSSAGAVTELARRGVLVDLVTGGSGEVRAAHPLLTEVVRRRAPWAALRDVRRQLGEGQPLPTTNAALRRHTALILDRESGEPDGQRLTEAARRANALLDHPLAERLAEAGIAAGGGAAACVALVEATQWQGDPARGDRLAAEALTTTASQEDLSQLTALRSIGLACGLGRTEDAFAVLADARPAVRTTDGTALLTATEAVLEFLSGRPRRAVDLATRAMADAPRR</sequence>
<name>A0A323V4H3_9ACTN</name>
<dbReference type="PANTHER" id="PTHR16305:SF28">
    <property type="entry name" value="GUANYLATE CYCLASE DOMAIN-CONTAINING PROTEIN"/>
    <property type="match status" value="1"/>
</dbReference>
<dbReference type="GO" id="GO:0005737">
    <property type="term" value="C:cytoplasm"/>
    <property type="evidence" value="ECO:0007669"/>
    <property type="project" value="TreeGrafter"/>
</dbReference>
<evidence type="ECO:0000313" key="3">
    <source>
        <dbReference type="EMBL" id="PZA18960.1"/>
    </source>
</evidence>
<dbReference type="GO" id="GO:0005524">
    <property type="term" value="F:ATP binding"/>
    <property type="evidence" value="ECO:0007669"/>
    <property type="project" value="UniProtKB-KW"/>
</dbReference>
<keyword evidence="4" id="KW-1185">Reference proteome</keyword>
<dbReference type="GO" id="GO:0004016">
    <property type="term" value="F:adenylate cyclase activity"/>
    <property type="evidence" value="ECO:0007669"/>
    <property type="project" value="TreeGrafter"/>
</dbReference>
<proteinExistence type="predicted"/>
<gene>
    <name evidence="3" type="ORF">DMO24_23285</name>
</gene>
<dbReference type="EMBL" id="QKNV01000499">
    <property type="protein sequence ID" value="PZA18960.1"/>
    <property type="molecule type" value="Genomic_DNA"/>
</dbReference>
<evidence type="ECO:0000256" key="2">
    <source>
        <dbReference type="ARBA" id="ARBA00022840"/>
    </source>
</evidence>
<dbReference type="RefSeq" id="WP_220036140.1">
    <property type="nucleotide sequence ID" value="NZ_QKNV01000499.1"/>
</dbReference>
<evidence type="ECO:0000256" key="1">
    <source>
        <dbReference type="ARBA" id="ARBA00022741"/>
    </source>
</evidence>
<keyword evidence="1" id="KW-0547">Nucleotide-binding</keyword>
<comment type="caution">
    <text evidence="3">The sequence shown here is derived from an EMBL/GenBank/DDBJ whole genome shotgun (WGS) entry which is preliminary data.</text>
</comment>
<accession>A0A323V4H3</accession>
<reference evidence="3 4" key="1">
    <citation type="submission" date="2018-06" db="EMBL/GenBank/DDBJ databases">
        <title>Draft genome sequence of Modestobacter versicolor CP153-2.</title>
        <authorList>
            <person name="Gundlapally S.R."/>
        </authorList>
    </citation>
    <scope>NUCLEOTIDE SEQUENCE [LARGE SCALE GENOMIC DNA]</scope>
    <source>
        <strain evidence="3 4">CP153-2</strain>
    </source>
</reference>
<organism evidence="3 4">
    <name type="scientific">Modestobacter versicolor</name>
    <dbReference type="NCBI Taxonomy" id="429133"/>
    <lineage>
        <taxon>Bacteria</taxon>
        <taxon>Bacillati</taxon>
        <taxon>Actinomycetota</taxon>
        <taxon>Actinomycetes</taxon>
        <taxon>Geodermatophilales</taxon>
        <taxon>Geodermatophilaceae</taxon>
        <taxon>Modestobacter</taxon>
    </lineage>
</organism>
<evidence type="ECO:0000313" key="4">
    <source>
        <dbReference type="Proteomes" id="UP000247602"/>
    </source>
</evidence>
<dbReference type="PANTHER" id="PTHR16305">
    <property type="entry name" value="TESTICULAR SOLUBLE ADENYLYL CYCLASE"/>
    <property type="match status" value="1"/>
</dbReference>
<dbReference type="Proteomes" id="UP000247602">
    <property type="component" value="Unassembled WGS sequence"/>
</dbReference>
<dbReference type="AlphaFoldDB" id="A0A323V4H3"/>
<feature type="non-terminal residue" evidence="3">
    <location>
        <position position="426"/>
    </location>
</feature>
<feature type="non-terminal residue" evidence="3">
    <location>
        <position position="1"/>
    </location>
</feature>
<protein>
    <submittedName>
        <fullName evidence="3">Uncharacterized protein</fullName>
    </submittedName>
</protein>
<keyword evidence="2" id="KW-0067">ATP-binding</keyword>